<evidence type="ECO:0000313" key="1">
    <source>
        <dbReference type="EMBL" id="MFH6566905.1"/>
    </source>
</evidence>
<reference evidence="1 2" key="1">
    <citation type="submission" date="2024-10" db="EMBL/GenBank/DDBJ databases">
        <title>Aeromonas and Pseudomonas from the Cagarras Archipelago, Rio de Janeiro, Brazil.</title>
        <authorList>
            <person name="Canellas A.L.B."/>
            <person name="Laport M.S."/>
        </authorList>
    </citation>
    <scope>NUCLEOTIDE SEQUENCE [LARGE SCALE GENOMIC DNA]</scope>
    <source>
        <strain evidence="1 2">CPF-4</strain>
    </source>
</reference>
<keyword evidence="2" id="KW-1185">Reference proteome</keyword>
<accession>A0ABW7LZ77</accession>
<dbReference type="Proteomes" id="UP001609821">
    <property type="component" value="Unassembled WGS sequence"/>
</dbReference>
<dbReference type="RefSeq" id="WP_395247139.1">
    <property type="nucleotide sequence ID" value="NZ_JBINXA010000001.1"/>
</dbReference>
<gene>
    <name evidence="1" type="ORF">ACHMWK_13125</name>
</gene>
<proteinExistence type="predicted"/>
<evidence type="ECO:0008006" key="3">
    <source>
        <dbReference type="Google" id="ProtNLM"/>
    </source>
</evidence>
<protein>
    <recommendedName>
        <fullName evidence="3">Lipoprotein</fullName>
    </recommendedName>
</protein>
<evidence type="ECO:0000313" key="2">
    <source>
        <dbReference type="Proteomes" id="UP001609821"/>
    </source>
</evidence>
<dbReference type="EMBL" id="JBINXB010000016">
    <property type="protein sequence ID" value="MFH6566905.1"/>
    <property type="molecule type" value="Genomic_DNA"/>
</dbReference>
<comment type="caution">
    <text evidence="1">The sequence shown here is derived from an EMBL/GenBank/DDBJ whole genome shotgun (WGS) entry which is preliminary data.</text>
</comment>
<organism evidence="1 2">
    <name type="scientific">Pseudomonas kulmbachensis</name>
    <dbReference type="NCBI Taxonomy" id="3043408"/>
    <lineage>
        <taxon>Bacteria</taxon>
        <taxon>Pseudomonadati</taxon>
        <taxon>Pseudomonadota</taxon>
        <taxon>Gammaproteobacteria</taxon>
        <taxon>Pseudomonadales</taxon>
        <taxon>Pseudomonadaceae</taxon>
        <taxon>Pseudomonas</taxon>
    </lineage>
</organism>
<sequence>MNISDLRQNCNRLSTVHFQPVFKGLGLTLCGLLMTGCNPGLIKMDSAVESDVTASIDTNKYKIVPNPKIDSGYLSVEAEYMEPHNSGLPDELKNKVGRSLSSMCVSGLKYDDKELSSVVSLKIGANGAIDNKSIPVSGFTLRRSGSDCEIAGELKHVTNAYPIELEAVQVHYGLRSSSGAEVPIKDIQAAIRVVGPAVSPGTLVYRVATDTVLQSIGETANENLKRRLRSELSESKSLTVYPLSKSQTFFIPLQFQREEESTLVGFIRIKTSLNPSVFTKSTTNGYPDYSKAAVKSLLSQNTNSNETLTYFVLQKKTISTQIKA</sequence>
<name>A0ABW7LZ77_9PSED</name>